<feature type="transmembrane region" description="Helical" evidence="1">
    <location>
        <begin position="38"/>
        <end position="57"/>
    </location>
</feature>
<evidence type="ECO:0000256" key="1">
    <source>
        <dbReference type="SAM" id="Phobius"/>
    </source>
</evidence>
<name>A0A2N0X995_9CORY</name>
<evidence type="ECO:0000313" key="2">
    <source>
        <dbReference type="EMBL" id="PKF69273.1"/>
    </source>
</evidence>
<dbReference type="OrthoDB" id="4419197at2"/>
<gene>
    <name evidence="2" type="ORF">CXB45_02885</name>
</gene>
<keyword evidence="1" id="KW-1133">Transmembrane helix</keyword>
<keyword evidence="1" id="KW-0472">Membrane</keyword>
<dbReference type="Pfam" id="PF03334">
    <property type="entry name" value="PhaG_MnhG_YufB"/>
    <property type="match status" value="1"/>
</dbReference>
<dbReference type="Proteomes" id="UP000233249">
    <property type="component" value="Unassembled WGS sequence"/>
</dbReference>
<dbReference type="RefSeq" id="WP_101173111.1">
    <property type="nucleotide sequence ID" value="NZ_JAKRKB010000009.1"/>
</dbReference>
<comment type="caution">
    <text evidence="2">The sequence shown here is derived from an EMBL/GenBank/DDBJ whole genome shotgun (WGS) entry which is preliminary data.</text>
</comment>
<dbReference type="STRING" id="1121365.GCA_000375365_01021"/>
<reference evidence="2 3" key="1">
    <citation type="submission" date="2017-12" db="EMBL/GenBank/DDBJ databases">
        <title>Corynebacterium mastitidis 16-1433 Genome.</title>
        <authorList>
            <person name="Gulvik C.A."/>
        </authorList>
    </citation>
    <scope>NUCLEOTIDE SEQUENCE [LARGE SCALE GENOMIC DNA]</scope>
    <source>
        <strain evidence="2 3">16-1433</strain>
    </source>
</reference>
<protein>
    <submittedName>
        <fullName evidence="2">Na+/H+ antiporter subunit G</fullName>
    </submittedName>
</protein>
<feature type="transmembrane region" description="Helical" evidence="1">
    <location>
        <begin position="6"/>
        <end position="26"/>
    </location>
</feature>
<sequence length="109" mass="11454">MSPAEYIVSALVIAAALLVLATTVALWRAPGALTRANLMGPTVCLAIPLLILANLIRDWSTAGFDAHDAVRAVLAIAGVWIIGSVGSFYLGRALHGVTVEREDARSEET</sequence>
<proteinExistence type="predicted"/>
<dbReference type="InterPro" id="IPR005133">
    <property type="entry name" value="PhaG_MnhG_YufB"/>
</dbReference>
<dbReference type="NCBIfam" id="NF009318">
    <property type="entry name" value="PRK12674.2-3"/>
    <property type="match status" value="1"/>
</dbReference>
<keyword evidence="1" id="KW-0812">Transmembrane</keyword>
<feature type="transmembrane region" description="Helical" evidence="1">
    <location>
        <begin position="69"/>
        <end position="91"/>
    </location>
</feature>
<dbReference type="AlphaFoldDB" id="A0A2N0X995"/>
<evidence type="ECO:0000313" key="3">
    <source>
        <dbReference type="Proteomes" id="UP000233249"/>
    </source>
</evidence>
<dbReference type="GO" id="GO:0015297">
    <property type="term" value="F:antiporter activity"/>
    <property type="evidence" value="ECO:0007669"/>
    <property type="project" value="InterPro"/>
</dbReference>
<organism evidence="2 3">
    <name type="scientific">Corynebacterium mastitidis</name>
    <dbReference type="NCBI Taxonomy" id="161890"/>
    <lineage>
        <taxon>Bacteria</taxon>
        <taxon>Bacillati</taxon>
        <taxon>Actinomycetota</taxon>
        <taxon>Actinomycetes</taxon>
        <taxon>Mycobacteriales</taxon>
        <taxon>Corynebacteriaceae</taxon>
        <taxon>Corynebacterium</taxon>
    </lineage>
</organism>
<accession>A0A2N0X995</accession>
<dbReference type="EMBL" id="PJAF01000005">
    <property type="protein sequence ID" value="PKF69273.1"/>
    <property type="molecule type" value="Genomic_DNA"/>
</dbReference>
<dbReference type="GO" id="GO:0098662">
    <property type="term" value="P:inorganic cation transmembrane transport"/>
    <property type="evidence" value="ECO:0007669"/>
    <property type="project" value="InterPro"/>
</dbReference>